<dbReference type="PANTHER" id="PTHR40469:SF2">
    <property type="entry name" value="GALACTOSE-BINDING DOMAIN-LIKE SUPERFAMILY PROTEIN"/>
    <property type="match status" value="1"/>
</dbReference>
<dbReference type="InterPro" id="IPR029062">
    <property type="entry name" value="Class_I_gatase-like"/>
</dbReference>
<feature type="signal peptide" evidence="1">
    <location>
        <begin position="1"/>
        <end position="21"/>
    </location>
</feature>
<name>A0A7S7SLU8_PALFE</name>
<sequence>MRWFALLCILAQAVLAQAVLAQAPAGPPKIKTLLITGGAVGGHDWKTVSPLLAKALTETGRFDVRVTEEFKGAGDETLAGYDLVVLNFYDGRNKDLWWGDRAQNALLNYVREGKGLVMYHFSTAAFDGWTEYEKMSGGNWRPNNGHHSAAHDFTVDITDANHPITMGLTKKLRQPNDELYANLRWQPTGTYHVLATAWDDHKLYNANDKQPKPGDGLNQPMLWTLEYGKGRVFGTALGHDGPAVKTPTFITTFVRGAEWAATGAVTTSIPPKLVGGPKVEETQPRVVTPGVGSAPASDAVVLFNGKDMTGWVKKDGTPSGCKAVKGEMHCKTGAGDAYTAAKIGSAQLHLEFQIPSMPDQKGQLKGNSGVYLQSLTELQVLDGYQNPTYATGVVGAVYDQYPPLVNASRKPGEWSSYDIVLRLPKCNERKQQLEPGFVTVHLNGVLVQERSELRFRPGMCDAAPLMLQDHSGFPGAPDTTMKFRNLWYRPLE</sequence>
<feature type="domain" description="ThuA-like" evidence="2">
    <location>
        <begin position="36"/>
        <end position="260"/>
    </location>
</feature>
<proteinExistence type="predicted"/>
<protein>
    <submittedName>
        <fullName evidence="4">ThuA domain-containing protein</fullName>
    </submittedName>
</protein>
<keyword evidence="1" id="KW-0732">Signal</keyword>
<dbReference type="Pfam" id="PF06283">
    <property type="entry name" value="ThuA"/>
    <property type="match status" value="1"/>
</dbReference>
<dbReference type="Gene3D" id="3.40.50.880">
    <property type="match status" value="1"/>
</dbReference>
<reference evidence="4 5" key="1">
    <citation type="submission" date="2020-10" db="EMBL/GenBank/DDBJ databases">
        <title>Complete genome sequence of Paludibaculum fermentans P105T, a facultatively anaerobic acidobacterium capable of dissimilatory Fe(III) reduction.</title>
        <authorList>
            <person name="Dedysh S.N."/>
            <person name="Beletsky A.V."/>
            <person name="Kulichevskaya I.S."/>
            <person name="Mardanov A.V."/>
            <person name="Ravin N.V."/>
        </authorList>
    </citation>
    <scope>NUCLEOTIDE SEQUENCE [LARGE SCALE GENOMIC DNA]</scope>
    <source>
        <strain evidence="4 5">P105</strain>
    </source>
</reference>
<organism evidence="4 5">
    <name type="scientific">Paludibaculum fermentans</name>
    <dbReference type="NCBI Taxonomy" id="1473598"/>
    <lineage>
        <taxon>Bacteria</taxon>
        <taxon>Pseudomonadati</taxon>
        <taxon>Acidobacteriota</taxon>
        <taxon>Terriglobia</taxon>
        <taxon>Bryobacterales</taxon>
        <taxon>Bryobacteraceae</taxon>
        <taxon>Paludibaculum</taxon>
    </lineage>
</organism>
<dbReference type="PANTHER" id="PTHR40469">
    <property type="entry name" value="SECRETED GLYCOSYL HYDROLASE"/>
    <property type="match status" value="1"/>
</dbReference>
<dbReference type="Pfam" id="PF06439">
    <property type="entry name" value="3keto-disac_hyd"/>
    <property type="match status" value="1"/>
</dbReference>
<evidence type="ECO:0000259" key="3">
    <source>
        <dbReference type="Pfam" id="PF06439"/>
    </source>
</evidence>
<dbReference type="InterPro" id="IPR010496">
    <property type="entry name" value="AL/BT2_dom"/>
</dbReference>
<dbReference type="GO" id="GO:0016787">
    <property type="term" value="F:hydrolase activity"/>
    <property type="evidence" value="ECO:0007669"/>
    <property type="project" value="InterPro"/>
</dbReference>
<dbReference type="RefSeq" id="WP_194450875.1">
    <property type="nucleotide sequence ID" value="NZ_CP063849.1"/>
</dbReference>
<feature type="domain" description="3-keto-alpha-glucoside-1,2-lyase/3-keto-2-hydroxy-glucal hydratase" evidence="3">
    <location>
        <begin position="299"/>
        <end position="487"/>
    </location>
</feature>
<dbReference type="EMBL" id="CP063849">
    <property type="protein sequence ID" value="QOY89213.1"/>
    <property type="molecule type" value="Genomic_DNA"/>
</dbReference>
<evidence type="ECO:0000256" key="1">
    <source>
        <dbReference type="SAM" id="SignalP"/>
    </source>
</evidence>
<accession>A0A7S7SLU8</accession>
<evidence type="ECO:0000313" key="5">
    <source>
        <dbReference type="Proteomes" id="UP000593892"/>
    </source>
</evidence>
<dbReference type="Proteomes" id="UP000593892">
    <property type="component" value="Chromosome"/>
</dbReference>
<evidence type="ECO:0000259" key="2">
    <source>
        <dbReference type="Pfam" id="PF06283"/>
    </source>
</evidence>
<evidence type="ECO:0000313" key="4">
    <source>
        <dbReference type="EMBL" id="QOY89213.1"/>
    </source>
</evidence>
<keyword evidence="5" id="KW-1185">Reference proteome</keyword>
<gene>
    <name evidence="4" type="ORF">IRI77_04430</name>
</gene>
<dbReference type="AlphaFoldDB" id="A0A7S7SLU8"/>
<dbReference type="KEGG" id="pfer:IRI77_04430"/>
<feature type="chain" id="PRO_5033002106" evidence="1">
    <location>
        <begin position="22"/>
        <end position="492"/>
    </location>
</feature>
<dbReference type="InterPro" id="IPR029010">
    <property type="entry name" value="ThuA-like"/>
</dbReference>
<dbReference type="Gene3D" id="2.60.120.560">
    <property type="entry name" value="Exo-inulinase, domain 1"/>
    <property type="match status" value="1"/>
</dbReference>
<dbReference type="SUPFAM" id="SSF52317">
    <property type="entry name" value="Class I glutamine amidotransferase-like"/>
    <property type="match status" value="1"/>
</dbReference>